<dbReference type="InterPro" id="IPR010941">
    <property type="entry name" value="PhaC_N"/>
</dbReference>
<feature type="domain" description="Poly-beta-hydroxybutyrate polymerase N-terminal" evidence="6">
    <location>
        <begin position="44"/>
        <end position="212"/>
    </location>
</feature>
<dbReference type="GO" id="GO:0042619">
    <property type="term" value="P:poly-hydroxybutyrate biosynthetic process"/>
    <property type="evidence" value="ECO:0007669"/>
    <property type="project" value="InterPro"/>
</dbReference>
<evidence type="ECO:0000256" key="5">
    <source>
        <dbReference type="SAM" id="MobiDB-lite"/>
    </source>
</evidence>
<evidence type="ECO:0000259" key="6">
    <source>
        <dbReference type="Pfam" id="PF07167"/>
    </source>
</evidence>
<dbReference type="GO" id="GO:0005737">
    <property type="term" value="C:cytoplasm"/>
    <property type="evidence" value="ECO:0007669"/>
    <property type="project" value="UniProtKB-SubCell"/>
</dbReference>
<keyword evidence="4" id="KW-0012">Acyltransferase</keyword>
<feature type="non-terminal residue" evidence="7">
    <location>
        <position position="1"/>
    </location>
</feature>
<evidence type="ECO:0000313" key="7">
    <source>
        <dbReference type="EMBL" id="VAV93037.1"/>
    </source>
</evidence>
<name>A0A3B0RLX1_9ZZZZ</name>
<keyword evidence="3" id="KW-0808">Transferase</keyword>
<accession>A0A3B0RLX1</accession>
<sequence>TAYTHHPEKLVEKQMQFWQTQNELWTNAWQQYLGQGEQQTTPVKDRRFKDESWHENQVFEFLNQSYLAATQWAQSFVEEASDLDEHERKKAKFYAEQVTNAMAPSNFAFTNPEIIKLTLETNGENLVKGAKQMAQDLKTGKIRQTDFTAFEVGRNMAMSPGKVVFQNDLIQLIQYEPTTPQVYKKPLLIIPPWINKFYILDLNEKKSFIKWAVAQGLTVFIISWANPDISLREKSFEDYMKEGLLASLDAIEAATGEKSVNAIGYCVGGTLLASTLGVMAQRKDTRINSATFFTTQVDFEDAGDLLVFVDEKQISDIEAAMVETGFMPGSVMATAFNLLRSNDLIWSYVVNNYLRGKEPMPFDLLCWNADSTNLTEANHSFYLRQCYLENNLSQGKMQLDGVTIDLSKITIPVYNLAARDDHIAPLPSVFKLGKLFSSQTRLVVSGSGHIAGVVNPPTAKKYQYWLNDDNPDNLDNWLTNATEHAGSWWPDWKKWITPKSGKKVPARQPGDGKLKPLEDAPGSYVKVKGT</sequence>
<comment type="subcellular location">
    <subcellularLocation>
        <location evidence="1">Cytoplasm</location>
    </subcellularLocation>
</comment>
<proteinExistence type="predicted"/>
<dbReference type="EMBL" id="UOEC01000106">
    <property type="protein sequence ID" value="VAV93037.1"/>
    <property type="molecule type" value="Genomic_DNA"/>
</dbReference>
<dbReference type="SUPFAM" id="SSF53474">
    <property type="entry name" value="alpha/beta-Hydrolases"/>
    <property type="match status" value="1"/>
</dbReference>
<dbReference type="InterPro" id="IPR051321">
    <property type="entry name" value="PHA/PHB_synthase"/>
</dbReference>
<evidence type="ECO:0000256" key="2">
    <source>
        <dbReference type="ARBA" id="ARBA00022490"/>
    </source>
</evidence>
<dbReference type="PANTHER" id="PTHR36837">
    <property type="entry name" value="POLY(3-HYDROXYALKANOATE) POLYMERASE SUBUNIT PHAC"/>
    <property type="match status" value="1"/>
</dbReference>
<dbReference type="Pfam" id="PF07167">
    <property type="entry name" value="PhaC_N"/>
    <property type="match status" value="1"/>
</dbReference>
<evidence type="ECO:0000256" key="1">
    <source>
        <dbReference type="ARBA" id="ARBA00004496"/>
    </source>
</evidence>
<dbReference type="InterPro" id="IPR029058">
    <property type="entry name" value="AB_hydrolase_fold"/>
</dbReference>
<gene>
    <name evidence="7" type="ORF">MNBD_ALPHA08-955</name>
</gene>
<evidence type="ECO:0000256" key="4">
    <source>
        <dbReference type="ARBA" id="ARBA00023315"/>
    </source>
</evidence>
<feature type="region of interest" description="Disordered" evidence="5">
    <location>
        <begin position="499"/>
        <end position="530"/>
    </location>
</feature>
<organism evidence="7">
    <name type="scientific">hydrothermal vent metagenome</name>
    <dbReference type="NCBI Taxonomy" id="652676"/>
    <lineage>
        <taxon>unclassified sequences</taxon>
        <taxon>metagenomes</taxon>
        <taxon>ecological metagenomes</taxon>
    </lineage>
</organism>
<keyword evidence="2" id="KW-0963">Cytoplasm</keyword>
<reference evidence="7" key="1">
    <citation type="submission" date="2018-06" db="EMBL/GenBank/DDBJ databases">
        <authorList>
            <person name="Zhirakovskaya E."/>
        </authorList>
    </citation>
    <scope>NUCLEOTIDE SEQUENCE</scope>
</reference>
<dbReference type="GO" id="GO:0016746">
    <property type="term" value="F:acyltransferase activity"/>
    <property type="evidence" value="ECO:0007669"/>
    <property type="project" value="UniProtKB-KW"/>
</dbReference>
<dbReference type="NCBIfam" id="TIGR01838">
    <property type="entry name" value="PHA_synth_I"/>
    <property type="match status" value="1"/>
</dbReference>
<dbReference type="InterPro" id="IPR010963">
    <property type="entry name" value="PHA_synth_I"/>
</dbReference>
<dbReference type="AlphaFoldDB" id="A0A3B0RLX1"/>
<protein>
    <submittedName>
        <fullName evidence="7">Polyhydroxyalkanoic acid synthase</fullName>
    </submittedName>
</protein>
<dbReference type="Gene3D" id="3.40.50.1820">
    <property type="entry name" value="alpha/beta hydrolase"/>
    <property type="match status" value="1"/>
</dbReference>
<dbReference type="PANTHER" id="PTHR36837:SF5">
    <property type="entry name" value="POLY-3-HYDROXYBUTYRATE SYNTHASE"/>
    <property type="match status" value="1"/>
</dbReference>
<evidence type="ECO:0000256" key="3">
    <source>
        <dbReference type="ARBA" id="ARBA00022679"/>
    </source>
</evidence>